<proteinExistence type="predicted"/>
<sequence>MDTFPFHENKPQWQHDQCNQLIANLPLKACVCVHDFNNPLIVHECMYVINYVPTHNTINTLT</sequence>
<accession>A0ABY7ED66</accession>
<protein>
    <submittedName>
        <fullName evidence="1">Uncharacterized protein</fullName>
    </submittedName>
</protein>
<keyword evidence="2" id="KW-1185">Reference proteome</keyword>
<organism evidence="1 2">
    <name type="scientific">Mya arenaria</name>
    <name type="common">Soft-shell clam</name>
    <dbReference type="NCBI Taxonomy" id="6604"/>
    <lineage>
        <taxon>Eukaryota</taxon>
        <taxon>Metazoa</taxon>
        <taxon>Spiralia</taxon>
        <taxon>Lophotrochozoa</taxon>
        <taxon>Mollusca</taxon>
        <taxon>Bivalvia</taxon>
        <taxon>Autobranchia</taxon>
        <taxon>Heteroconchia</taxon>
        <taxon>Euheterodonta</taxon>
        <taxon>Imparidentia</taxon>
        <taxon>Neoheterodontei</taxon>
        <taxon>Myida</taxon>
        <taxon>Myoidea</taxon>
        <taxon>Myidae</taxon>
        <taxon>Mya</taxon>
    </lineage>
</organism>
<reference evidence="1" key="1">
    <citation type="submission" date="2022-11" db="EMBL/GenBank/DDBJ databases">
        <title>Centuries of genome instability and evolution in soft-shell clam transmissible cancer (bioRxiv).</title>
        <authorList>
            <person name="Hart S.F.M."/>
            <person name="Yonemitsu M.A."/>
            <person name="Giersch R.M."/>
            <person name="Beal B.F."/>
            <person name="Arriagada G."/>
            <person name="Davis B.W."/>
            <person name="Ostrander E.A."/>
            <person name="Goff S.P."/>
            <person name="Metzger M.J."/>
        </authorList>
    </citation>
    <scope>NUCLEOTIDE SEQUENCE</scope>
    <source>
        <strain evidence="1">MELC-2E11</strain>
        <tissue evidence="1">Siphon/mantle</tissue>
    </source>
</reference>
<evidence type="ECO:0000313" key="2">
    <source>
        <dbReference type="Proteomes" id="UP001164746"/>
    </source>
</evidence>
<dbReference type="EMBL" id="CP111016">
    <property type="protein sequence ID" value="WAR06334.1"/>
    <property type="molecule type" value="Genomic_DNA"/>
</dbReference>
<name>A0ABY7ED66_MYAAR</name>
<evidence type="ECO:0000313" key="1">
    <source>
        <dbReference type="EMBL" id="WAR06334.1"/>
    </source>
</evidence>
<gene>
    <name evidence="1" type="ORF">MAR_021703</name>
</gene>
<dbReference type="Proteomes" id="UP001164746">
    <property type="component" value="Chromosome 5"/>
</dbReference>